<proteinExistence type="predicted"/>
<feature type="domain" description="CARDB" evidence="1">
    <location>
        <begin position="131"/>
        <end position="211"/>
    </location>
</feature>
<dbReference type="EMBL" id="JABKKF010000001">
    <property type="protein sequence ID" value="NPD91131.1"/>
    <property type="molecule type" value="Genomic_DNA"/>
</dbReference>
<organism evidence="4 5">
    <name type="scientific">Xylanibacter muris</name>
    <dbReference type="NCBI Taxonomy" id="2736290"/>
    <lineage>
        <taxon>Bacteria</taxon>
        <taxon>Pseudomonadati</taxon>
        <taxon>Bacteroidota</taxon>
        <taxon>Bacteroidia</taxon>
        <taxon>Bacteroidales</taxon>
        <taxon>Prevotellaceae</taxon>
        <taxon>Xylanibacter</taxon>
    </lineage>
</organism>
<feature type="domain" description="GEVED" evidence="3">
    <location>
        <begin position="297"/>
        <end position="373"/>
    </location>
</feature>
<evidence type="ECO:0000259" key="3">
    <source>
        <dbReference type="Pfam" id="PF20009"/>
    </source>
</evidence>
<evidence type="ECO:0000259" key="2">
    <source>
        <dbReference type="Pfam" id="PF18962"/>
    </source>
</evidence>
<dbReference type="Pfam" id="PF18962">
    <property type="entry name" value="Por_Secre_tail"/>
    <property type="match status" value="1"/>
</dbReference>
<reference evidence="4 5" key="1">
    <citation type="submission" date="2020-05" db="EMBL/GenBank/DDBJ databases">
        <title>Distinct polysaccharide utilization as determinants for interspecies competition between intestinal Prevotella spp.</title>
        <authorList>
            <person name="Galvez E.J.C."/>
            <person name="Iljazovic A."/>
            <person name="Strowig T."/>
        </authorList>
    </citation>
    <scope>NUCLEOTIDE SEQUENCE [LARGE SCALE GENOMIC DNA]</scope>
    <source>
        <strain evidence="4 5">PMUR</strain>
    </source>
</reference>
<evidence type="ECO:0000259" key="1">
    <source>
        <dbReference type="Pfam" id="PF07705"/>
    </source>
</evidence>
<comment type="caution">
    <text evidence="4">The sequence shown here is derived from an EMBL/GenBank/DDBJ whole genome shotgun (WGS) entry which is preliminary data.</text>
</comment>
<dbReference type="RefSeq" id="WP_172272990.1">
    <property type="nucleotide sequence ID" value="NZ_CASGMU010000001.1"/>
</dbReference>
<dbReference type="InterPro" id="IPR011635">
    <property type="entry name" value="CARDB"/>
</dbReference>
<dbReference type="InterPro" id="IPR013783">
    <property type="entry name" value="Ig-like_fold"/>
</dbReference>
<evidence type="ECO:0000313" key="5">
    <source>
        <dbReference type="Proteomes" id="UP000714420"/>
    </source>
</evidence>
<name>A0ABX2AJ76_9BACT</name>
<keyword evidence="5" id="KW-1185">Reference proteome</keyword>
<dbReference type="Pfam" id="PF20009">
    <property type="entry name" value="GEVED"/>
    <property type="match status" value="1"/>
</dbReference>
<dbReference type="Proteomes" id="UP000714420">
    <property type="component" value="Unassembled WGS sequence"/>
</dbReference>
<dbReference type="InterPro" id="IPR026444">
    <property type="entry name" value="Secre_tail"/>
</dbReference>
<protein>
    <submittedName>
        <fullName evidence="4">T9SS type A sorting domain-containing protein</fullName>
    </submittedName>
</protein>
<dbReference type="Pfam" id="PF07705">
    <property type="entry name" value="CARDB"/>
    <property type="match status" value="1"/>
</dbReference>
<dbReference type="InterPro" id="IPR045474">
    <property type="entry name" value="GEVED"/>
</dbReference>
<gene>
    <name evidence="4" type="ORF">HPS56_01945</name>
</gene>
<evidence type="ECO:0000313" key="4">
    <source>
        <dbReference type="EMBL" id="NPD91131.1"/>
    </source>
</evidence>
<dbReference type="NCBIfam" id="TIGR04183">
    <property type="entry name" value="Por_Secre_tail"/>
    <property type="match status" value="1"/>
</dbReference>
<sequence length="772" mass="84635">MDENLEMQKPVTFTIGIYEEGDDGLPGKCVMQKDIEIIGEKTRVQIGDESSGYTNIYEFKAPLGQEINLEHGFIQINAKDMGDKPSCWFAVFTVGGQSAFQKDIINEEYSGQMGCAFCLYGNGTHNAKKALQIERFMTPSPTASGKYEKVQVEITNIGENTIDDARLELYVDGELVATEDVNTSIEPFDYYKYTFNTRVDCSRKHKITVRNVTPGDEKKSYETADMTVEPPVVGEYPECFVRVPNVIKITEVKLGDINNTSEGSTYSDYKDKKTTITLGEKQTLNITIKSTDYQPALGVFIDWNGDHVFSKNEAVTFSSFNADENGATAVAEISVPDFAVIGEHLMRIVAVPYYYTPSPAESFYNGEVEDYTIIVKATPEDPIAAIDKTFIEQQITDNGAETGLKLSNNGNGTLKANISFDYMLPDYPSSKISGNAPKNGFKGIFKTAKKTADRRMAPTRDAATQYVLKYDTDIYDCIGIGNANSATFANMYPGSMLSNLEGMTISSVDVFIGDLPKSTSIVIYGQDKQTKCGELITEQAFTAKEDSWNHVVLDKPVEIGRTDLWIGVKMNQINANGYYIGTDEGPANTGFGDLVNIGGSTWWSMADLGLNYNYCIRANVTGNRTPAINWLNIDKETVEVAPGNTGNVTVGFAPQNLNDGIYEAYIEITGNDPLNRYTKIPVYMIMGKTSSVSLSKDGKSGIMLNGNTLTVKTEKTIGSIRVCDLNGRTVMSGSNGNNEATVDLSTLVKGIYIITVSHTDGTSVSIKIPVLK</sequence>
<feature type="domain" description="Secretion system C-terminal sorting" evidence="2">
    <location>
        <begin position="708"/>
        <end position="764"/>
    </location>
</feature>
<dbReference type="Gene3D" id="2.60.40.10">
    <property type="entry name" value="Immunoglobulins"/>
    <property type="match status" value="1"/>
</dbReference>
<accession>A0ABX2AJ76</accession>